<evidence type="ECO:0000256" key="1">
    <source>
        <dbReference type="SAM" id="MobiDB-lite"/>
    </source>
</evidence>
<proteinExistence type="predicted"/>
<organism evidence="2">
    <name type="scientific">Haptolina ericina</name>
    <dbReference type="NCBI Taxonomy" id="156174"/>
    <lineage>
        <taxon>Eukaryota</taxon>
        <taxon>Haptista</taxon>
        <taxon>Haptophyta</taxon>
        <taxon>Prymnesiophyceae</taxon>
        <taxon>Prymnesiales</taxon>
        <taxon>Prymnesiaceae</taxon>
        <taxon>Haptolina</taxon>
    </lineage>
</organism>
<dbReference type="EMBL" id="HBHX01019267">
    <property type="protein sequence ID" value="CAE0110056.1"/>
    <property type="molecule type" value="Transcribed_RNA"/>
</dbReference>
<name>A0A7S3EVD5_9EUKA</name>
<feature type="compositionally biased region" description="Low complexity" evidence="1">
    <location>
        <begin position="87"/>
        <end position="115"/>
    </location>
</feature>
<gene>
    <name evidence="2" type="ORF">HERI1096_LOCUS10716</name>
</gene>
<feature type="region of interest" description="Disordered" evidence="1">
    <location>
        <begin position="85"/>
        <end position="115"/>
    </location>
</feature>
<sequence length="135" mass="13764">MADPADPADPDTPDGEVRPLVWVRAVAVAPASPSGMSRKISVSYDRQASRGTAIQAADIPQNQQAATRAYRGLELAAKKERLQQMCSGLASPSSLRPSSPSPSASAEVRTGSSHATAQAAAGLGLGFAASGPPVR</sequence>
<accession>A0A7S3EVD5</accession>
<reference evidence="2" key="1">
    <citation type="submission" date="2021-01" db="EMBL/GenBank/DDBJ databases">
        <authorList>
            <person name="Corre E."/>
            <person name="Pelletier E."/>
            <person name="Niang G."/>
            <person name="Scheremetjew M."/>
            <person name="Finn R."/>
            <person name="Kale V."/>
            <person name="Holt S."/>
            <person name="Cochrane G."/>
            <person name="Meng A."/>
            <person name="Brown T."/>
            <person name="Cohen L."/>
        </authorList>
    </citation>
    <scope>NUCLEOTIDE SEQUENCE</scope>
    <source>
        <strain evidence="2">CCMP281</strain>
    </source>
</reference>
<evidence type="ECO:0000313" key="2">
    <source>
        <dbReference type="EMBL" id="CAE0110056.1"/>
    </source>
</evidence>
<protein>
    <submittedName>
        <fullName evidence="2">Uncharacterized protein</fullName>
    </submittedName>
</protein>
<dbReference type="AlphaFoldDB" id="A0A7S3EVD5"/>